<dbReference type="OrthoDB" id="259608at2"/>
<sequence length="275" mass="29363">MAGLAEVSAALVARIAQIVYPNGTGQLPIAGQAIKIYGGWPTPDQLAKDLKAGKQHISVFPRTVKYLQSAKSKWRTITPAVHTISLTVVGQTVTVGGTVSTPQNASLVVDGRAYPYAVQAGDTLASIATALAALVAADQAATSVGTVVTIPGAHAISQRVGGRAIRTRDVRRQDQEFLISVWANCFETRDPLGDAVDAGLARIDRLDLPDGSYANLRSRPLSNPWDDDGQKEGVYRRNLSCWVEFPTTEVQEQYEVTQGQVDLDLPGGVTKTTII</sequence>
<protein>
    <submittedName>
        <fullName evidence="1">Uncharacterized protein</fullName>
    </submittedName>
</protein>
<gene>
    <name evidence="1" type="ORF">EHF44_16750</name>
</gene>
<organism evidence="1 2">
    <name type="scientific">Cupriavidus pauculus</name>
    <dbReference type="NCBI Taxonomy" id="82633"/>
    <lineage>
        <taxon>Bacteria</taxon>
        <taxon>Pseudomonadati</taxon>
        <taxon>Pseudomonadota</taxon>
        <taxon>Betaproteobacteria</taxon>
        <taxon>Burkholderiales</taxon>
        <taxon>Burkholderiaceae</taxon>
        <taxon>Cupriavidus</taxon>
    </lineage>
</organism>
<dbReference type="KEGG" id="cpau:EHF44_16750"/>
<dbReference type="EMBL" id="CP033969">
    <property type="protein sequence ID" value="AZG14936.1"/>
    <property type="molecule type" value="Genomic_DNA"/>
</dbReference>
<dbReference type="RefSeq" id="WP_124684688.1">
    <property type="nucleotide sequence ID" value="NZ_CP033969.1"/>
</dbReference>
<name>A0A3G8H3I1_9BURK</name>
<evidence type="ECO:0000313" key="1">
    <source>
        <dbReference type="EMBL" id="AZG14936.1"/>
    </source>
</evidence>
<dbReference type="AlphaFoldDB" id="A0A3G8H3I1"/>
<proteinExistence type="predicted"/>
<reference evidence="2" key="1">
    <citation type="submission" date="2018-11" db="EMBL/GenBank/DDBJ databases">
        <title>FDA dAtabase for Regulatory Grade micrObial Sequences (FDA-ARGOS): Supporting development and validation of Infectious Disease Dx tests.</title>
        <authorList>
            <person name="Goldberg B."/>
            <person name="Campos J."/>
            <person name="Tallon L."/>
            <person name="Sadzewicz L."/>
            <person name="Zhao X."/>
            <person name="Vavikolanu K."/>
            <person name="Mehta A."/>
            <person name="Aluvathingal J."/>
            <person name="Nadendla S."/>
            <person name="Geyer C."/>
            <person name="Nandy P."/>
            <person name="Yan Y."/>
            <person name="Sichtig H."/>
        </authorList>
    </citation>
    <scope>NUCLEOTIDE SEQUENCE [LARGE SCALE GENOMIC DNA]</scope>
    <source>
        <strain evidence="2">FDAARGOS_614</strain>
    </source>
</reference>
<evidence type="ECO:0000313" key="2">
    <source>
        <dbReference type="Proteomes" id="UP000270411"/>
    </source>
</evidence>
<accession>A0A3G8H3I1</accession>
<dbReference type="Proteomes" id="UP000270411">
    <property type="component" value="Chromosome 1"/>
</dbReference>